<dbReference type="Gene3D" id="3.40.50.80">
    <property type="entry name" value="Nucleotide-binding domain of ferredoxin-NADP reductase (FNR) module"/>
    <property type="match status" value="1"/>
</dbReference>
<keyword evidence="10" id="KW-1185">Reference proteome</keyword>
<keyword evidence="2" id="KW-0001">2Fe-2S</keyword>
<keyword evidence="3" id="KW-0479">Metal-binding</keyword>
<reference evidence="10" key="1">
    <citation type="submission" date="2018-09" db="EMBL/GenBank/DDBJ databases">
        <authorList>
            <person name="Livingstone P.G."/>
            <person name="Whitworth D.E."/>
        </authorList>
    </citation>
    <scope>NUCLEOTIDE SEQUENCE [LARGE SCALE GENOMIC DNA]</scope>
    <source>
        <strain evidence="10">CA043D</strain>
    </source>
</reference>
<dbReference type="InterPro" id="IPR012675">
    <property type="entry name" value="Beta-grasp_dom_sf"/>
</dbReference>
<dbReference type="Gene3D" id="3.10.20.30">
    <property type="match status" value="1"/>
</dbReference>
<dbReference type="CDD" id="cd00207">
    <property type="entry name" value="fer2"/>
    <property type="match status" value="1"/>
</dbReference>
<dbReference type="PANTHER" id="PTHR47354">
    <property type="entry name" value="NADH OXIDOREDUCTASE HCR"/>
    <property type="match status" value="1"/>
</dbReference>
<dbReference type="SUPFAM" id="SSF52343">
    <property type="entry name" value="Ferredoxin reductase-like, C-terminal NADP-linked domain"/>
    <property type="match status" value="1"/>
</dbReference>
<dbReference type="Pfam" id="PF00111">
    <property type="entry name" value="Fer2"/>
    <property type="match status" value="1"/>
</dbReference>
<accession>A0A3A8KDR0</accession>
<dbReference type="PROSITE" id="PS51085">
    <property type="entry name" value="2FE2S_FER_2"/>
    <property type="match status" value="1"/>
</dbReference>
<evidence type="ECO:0000256" key="6">
    <source>
        <dbReference type="ARBA" id="ARBA00023014"/>
    </source>
</evidence>
<evidence type="ECO:0000259" key="7">
    <source>
        <dbReference type="PROSITE" id="PS51085"/>
    </source>
</evidence>
<dbReference type="InterPro" id="IPR017927">
    <property type="entry name" value="FAD-bd_FR_type"/>
</dbReference>
<dbReference type="InterPro" id="IPR017938">
    <property type="entry name" value="Riboflavin_synthase-like_b-brl"/>
</dbReference>
<dbReference type="AlphaFoldDB" id="A0A3A8KDR0"/>
<dbReference type="EMBL" id="RAWE01000020">
    <property type="protein sequence ID" value="RKH05299.1"/>
    <property type="molecule type" value="Genomic_DNA"/>
</dbReference>
<evidence type="ECO:0000313" key="9">
    <source>
        <dbReference type="EMBL" id="RKH05299.1"/>
    </source>
</evidence>
<evidence type="ECO:0000256" key="4">
    <source>
        <dbReference type="ARBA" id="ARBA00023002"/>
    </source>
</evidence>
<comment type="caution">
    <text evidence="9">The sequence shown here is derived from an EMBL/GenBank/DDBJ whole genome shotgun (WGS) entry which is preliminary data.</text>
</comment>
<dbReference type="PANTHER" id="PTHR47354:SF1">
    <property type="entry name" value="CARNITINE MONOOXYGENASE REDUCTASE SUBUNIT"/>
    <property type="match status" value="1"/>
</dbReference>
<keyword evidence="5" id="KW-0408">Iron</keyword>
<dbReference type="InterPro" id="IPR050415">
    <property type="entry name" value="MRET"/>
</dbReference>
<feature type="domain" description="2Fe-2S ferredoxin-type" evidence="7">
    <location>
        <begin position="239"/>
        <end position="323"/>
    </location>
</feature>
<dbReference type="OrthoDB" id="370747at2"/>
<dbReference type="InterPro" id="IPR039261">
    <property type="entry name" value="FNR_nucleotide-bd"/>
</dbReference>
<sequence>MTTNTLRLRVARITREAEGIQSYELVSQDGSALPEFEAGAHLDVQVPGLGGMRQYSLCNDPGETHRYVIAVQRDANGRGGSKAMHDHVHEGDVLTVSEPVNDFPLLYGRSYVLIAGGIGITPLLAMARLLERTGAEWVLHYCARDADRTAFRELFSTPSFAGRVHVHHDGGDPTKGLDVRALLATRGPGTRLYCCGPAGLMKAVREAATLHKWPWEKVHFEAFTAEGTSATHATPEQDFEVALKSTGQVLRVPAGKSVLNVLRTHGVKVESDCEAGSCGTCVTRVCEGTPDHRDTFFQQEAAGDARMLVCVSRARSKRLVLDL</sequence>
<dbReference type="CDD" id="cd06185">
    <property type="entry name" value="PDR_like"/>
    <property type="match status" value="1"/>
</dbReference>
<dbReference type="InterPro" id="IPR001041">
    <property type="entry name" value="2Fe-2S_ferredoxin-type"/>
</dbReference>
<dbReference type="Proteomes" id="UP000268313">
    <property type="component" value="Unassembled WGS sequence"/>
</dbReference>
<dbReference type="GO" id="GO:0016491">
    <property type="term" value="F:oxidoreductase activity"/>
    <property type="evidence" value="ECO:0007669"/>
    <property type="project" value="UniProtKB-KW"/>
</dbReference>
<dbReference type="InterPro" id="IPR036010">
    <property type="entry name" value="2Fe-2S_ferredoxin-like_sf"/>
</dbReference>
<dbReference type="InterPro" id="IPR006058">
    <property type="entry name" value="2Fe2S_fd_BS"/>
</dbReference>
<proteinExistence type="predicted"/>
<evidence type="ECO:0000256" key="2">
    <source>
        <dbReference type="ARBA" id="ARBA00022714"/>
    </source>
</evidence>
<dbReference type="RefSeq" id="WP_120602019.1">
    <property type="nucleotide sequence ID" value="NZ_JABFJX010000314.1"/>
</dbReference>
<gene>
    <name evidence="9" type="ORF">D7X32_08625</name>
</gene>
<evidence type="ECO:0000256" key="3">
    <source>
        <dbReference type="ARBA" id="ARBA00022723"/>
    </source>
</evidence>
<keyword evidence="1" id="KW-0285">Flavoprotein</keyword>
<dbReference type="GO" id="GO:0046872">
    <property type="term" value="F:metal ion binding"/>
    <property type="evidence" value="ECO:0007669"/>
    <property type="project" value="UniProtKB-KW"/>
</dbReference>
<dbReference type="PROSITE" id="PS51384">
    <property type="entry name" value="FAD_FR"/>
    <property type="match status" value="1"/>
</dbReference>
<evidence type="ECO:0000256" key="5">
    <source>
        <dbReference type="ARBA" id="ARBA00023004"/>
    </source>
</evidence>
<protein>
    <submittedName>
        <fullName evidence="9">Oxidoreductase</fullName>
    </submittedName>
</protein>
<dbReference type="GO" id="GO:0051537">
    <property type="term" value="F:2 iron, 2 sulfur cluster binding"/>
    <property type="evidence" value="ECO:0007669"/>
    <property type="project" value="UniProtKB-KW"/>
</dbReference>
<evidence type="ECO:0000256" key="1">
    <source>
        <dbReference type="ARBA" id="ARBA00022630"/>
    </source>
</evidence>
<dbReference type="PRINTS" id="PR00409">
    <property type="entry name" value="PHDIOXRDTASE"/>
</dbReference>
<keyword evidence="4" id="KW-0560">Oxidoreductase</keyword>
<feature type="domain" description="FAD-binding FR-type" evidence="8">
    <location>
        <begin position="3"/>
        <end position="106"/>
    </location>
</feature>
<dbReference type="Gene3D" id="2.40.30.10">
    <property type="entry name" value="Translation factors"/>
    <property type="match status" value="1"/>
</dbReference>
<evidence type="ECO:0000259" key="8">
    <source>
        <dbReference type="PROSITE" id="PS51384"/>
    </source>
</evidence>
<keyword evidence="6" id="KW-0411">Iron-sulfur</keyword>
<dbReference type="PROSITE" id="PS00197">
    <property type="entry name" value="2FE2S_FER_1"/>
    <property type="match status" value="1"/>
</dbReference>
<dbReference type="SUPFAM" id="SSF63380">
    <property type="entry name" value="Riboflavin synthase domain-like"/>
    <property type="match status" value="1"/>
</dbReference>
<organism evidence="9 10">
    <name type="scientific">Corallococcus carmarthensis</name>
    <dbReference type="NCBI Taxonomy" id="2316728"/>
    <lineage>
        <taxon>Bacteria</taxon>
        <taxon>Pseudomonadati</taxon>
        <taxon>Myxococcota</taxon>
        <taxon>Myxococcia</taxon>
        <taxon>Myxococcales</taxon>
        <taxon>Cystobacterineae</taxon>
        <taxon>Myxococcaceae</taxon>
        <taxon>Corallococcus</taxon>
    </lineage>
</organism>
<evidence type="ECO:0000313" key="10">
    <source>
        <dbReference type="Proteomes" id="UP000268313"/>
    </source>
</evidence>
<dbReference type="SUPFAM" id="SSF54292">
    <property type="entry name" value="2Fe-2S ferredoxin-like"/>
    <property type="match status" value="1"/>
</dbReference>
<name>A0A3A8KDR0_9BACT</name>